<dbReference type="InterPro" id="IPR011032">
    <property type="entry name" value="GroES-like_sf"/>
</dbReference>
<dbReference type="InterPro" id="IPR013154">
    <property type="entry name" value="ADH-like_N"/>
</dbReference>
<dbReference type="Gene3D" id="3.40.50.720">
    <property type="entry name" value="NAD(P)-binding Rossmann-like Domain"/>
    <property type="match status" value="1"/>
</dbReference>
<sequence length="316" mass="33938">MKAIVQDRYGPADVLQLAEIDKPVARGKEVLIDVRAAGVDIGTWHLMAGRPYMVRLAMGLRRPRARVRGRDVAGVVEAVGPEVTRFRVGDEVYGTCDGSFAEYAAGAEKRLARKPSNLTFEQAAAMPISAGTALQGLSDLKSGQRALIIGAAGAVGTFAVQLAKHRGAHVTGVCSTTKLDLVRELGADEVIDYTQDEITEQYDFILDTAGARTLTELRRALTPHGTLMIVGAETSGKLLGGLDRGLRALLISPFIRQRLAVLVSTEKAEVYDELRELIEAGALKPVIDQSYPLADAASAVRRLTETHARGKLVLTI</sequence>
<protein>
    <submittedName>
        <fullName evidence="2">NADPH:quinone reductase-like Zn-dependent oxidoreductase</fullName>
    </submittedName>
</protein>
<accession>A0A4R6KDZ0</accession>
<name>A0A4R6KDZ0_9ACTN</name>
<gene>
    <name evidence="2" type="ORF">EV643_107308</name>
</gene>
<dbReference type="PANTHER" id="PTHR11695">
    <property type="entry name" value="ALCOHOL DEHYDROGENASE RELATED"/>
    <property type="match status" value="1"/>
</dbReference>
<dbReference type="EMBL" id="SNWQ01000007">
    <property type="protein sequence ID" value="TDO48678.1"/>
    <property type="molecule type" value="Genomic_DNA"/>
</dbReference>
<reference evidence="2 3" key="1">
    <citation type="submission" date="2019-03" db="EMBL/GenBank/DDBJ databases">
        <title>Genomic Encyclopedia of Type Strains, Phase III (KMG-III): the genomes of soil and plant-associated and newly described type strains.</title>
        <authorList>
            <person name="Whitman W."/>
        </authorList>
    </citation>
    <scope>NUCLEOTIDE SEQUENCE [LARGE SCALE GENOMIC DNA]</scope>
    <source>
        <strain evidence="2 3">VKM Ac-2527</strain>
    </source>
</reference>
<comment type="caution">
    <text evidence="2">The sequence shown here is derived from an EMBL/GenBank/DDBJ whole genome shotgun (WGS) entry which is preliminary data.</text>
</comment>
<dbReference type="Gene3D" id="3.90.180.10">
    <property type="entry name" value="Medium-chain alcohol dehydrogenases, catalytic domain"/>
    <property type="match status" value="1"/>
</dbReference>
<feature type="domain" description="Enoyl reductase (ER)" evidence="1">
    <location>
        <begin position="10"/>
        <end position="314"/>
    </location>
</feature>
<organism evidence="2 3">
    <name type="scientific">Kribbella caucasensis</name>
    <dbReference type="NCBI Taxonomy" id="2512215"/>
    <lineage>
        <taxon>Bacteria</taxon>
        <taxon>Bacillati</taxon>
        <taxon>Actinomycetota</taxon>
        <taxon>Actinomycetes</taxon>
        <taxon>Propionibacteriales</taxon>
        <taxon>Kribbellaceae</taxon>
        <taxon>Kribbella</taxon>
    </lineage>
</organism>
<proteinExistence type="predicted"/>
<dbReference type="InterPro" id="IPR036291">
    <property type="entry name" value="NAD(P)-bd_dom_sf"/>
</dbReference>
<dbReference type="AlphaFoldDB" id="A0A4R6KDZ0"/>
<evidence type="ECO:0000313" key="3">
    <source>
        <dbReference type="Proteomes" id="UP000295388"/>
    </source>
</evidence>
<dbReference type="SUPFAM" id="SSF50129">
    <property type="entry name" value="GroES-like"/>
    <property type="match status" value="1"/>
</dbReference>
<dbReference type="SUPFAM" id="SSF51735">
    <property type="entry name" value="NAD(P)-binding Rossmann-fold domains"/>
    <property type="match status" value="1"/>
</dbReference>
<dbReference type="Pfam" id="PF08240">
    <property type="entry name" value="ADH_N"/>
    <property type="match status" value="1"/>
</dbReference>
<dbReference type="GO" id="GO:0016491">
    <property type="term" value="F:oxidoreductase activity"/>
    <property type="evidence" value="ECO:0007669"/>
    <property type="project" value="InterPro"/>
</dbReference>
<dbReference type="PANTHER" id="PTHR11695:SF294">
    <property type="entry name" value="RETICULON-4-INTERACTING PROTEIN 1, MITOCHONDRIAL"/>
    <property type="match status" value="1"/>
</dbReference>
<dbReference type="Pfam" id="PF13602">
    <property type="entry name" value="ADH_zinc_N_2"/>
    <property type="match status" value="1"/>
</dbReference>
<dbReference type="OrthoDB" id="3175656at2"/>
<dbReference type="RefSeq" id="WP_133801078.1">
    <property type="nucleotide sequence ID" value="NZ_SNWQ01000007.1"/>
</dbReference>
<dbReference type="InterPro" id="IPR050700">
    <property type="entry name" value="YIM1/Zinc_Alcohol_DH_Fams"/>
</dbReference>
<evidence type="ECO:0000259" key="1">
    <source>
        <dbReference type="SMART" id="SM00829"/>
    </source>
</evidence>
<dbReference type="InterPro" id="IPR020843">
    <property type="entry name" value="ER"/>
</dbReference>
<evidence type="ECO:0000313" key="2">
    <source>
        <dbReference type="EMBL" id="TDO48678.1"/>
    </source>
</evidence>
<keyword evidence="3" id="KW-1185">Reference proteome</keyword>
<dbReference type="CDD" id="cd08267">
    <property type="entry name" value="MDR1"/>
    <property type="match status" value="1"/>
</dbReference>
<dbReference type="SMART" id="SM00829">
    <property type="entry name" value="PKS_ER"/>
    <property type="match status" value="1"/>
</dbReference>
<dbReference type="Proteomes" id="UP000295388">
    <property type="component" value="Unassembled WGS sequence"/>
</dbReference>